<dbReference type="VEuPathDB" id="TriTrypDB:TRSC58_04768"/>
<name>A0A422NBD3_TRYRA</name>
<feature type="compositionally biased region" description="Basic and acidic residues" evidence="1">
    <location>
        <begin position="47"/>
        <end position="56"/>
    </location>
</feature>
<keyword evidence="3" id="KW-1185">Reference proteome</keyword>
<comment type="caution">
    <text evidence="2">The sequence shown here is derived from an EMBL/GenBank/DDBJ whole genome shotgun (WGS) entry which is preliminary data.</text>
</comment>
<dbReference type="GeneID" id="40330193"/>
<reference evidence="2 3" key="1">
    <citation type="journal article" date="2018" name="BMC Genomics">
        <title>Genomic comparison of Trypanosoma conorhini and Trypanosoma rangeli to Trypanosoma cruzi strains of high and low virulence.</title>
        <authorList>
            <person name="Bradwell K.R."/>
            <person name="Koparde V.N."/>
            <person name="Matveyev A.V."/>
            <person name="Serrano M.G."/>
            <person name="Alves J.M."/>
            <person name="Parikh H."/>
            <person name="Huang B."/>
            <person name="Lee V."/>
            <person name="Espinosa-Alvarez O."/>
            <person name="Ortiz P.A."/>
            <person name="Costa-Martins A.G."/>
            <person name="Teixeira M.M."/>
            <person name="Buck G.A."/>
        </authorList>
    </citation>
    <scope>NUCLEOTIDE SEQUENCE [LARGE SCALE GENOMIC DNA]</scope>
    <source>
        <strain evidence="2 3">AM80</strain>
    </source>
</reference>
<dbReference type="OMA" id="HSAHEMG"/>
<sequence length="175" mass="19366">MLPWEEATAAELSAATAYHQLIQQQQESLLHQLHQTHSAASIGCKRSLHEETAADKDSDEDEASGDSIQAGGDKMMAALGRWAIADHATAKDASGEEPGRTMEHCGEAVRGLLLQRALTTLQPLRTAHHTQEQTEAYVHHSAHEMGRRRQRVEFMLQCLPDMWAIITTNAAEKLH</sequence>
<feature type="region of interest" description="Disordered" evidence="1">
    <location>
        <begin position="40"/>
        <end position="70"/>
    </location>
</feature>
<dbReference type="AlphaFoldDB" id="A0A422NBD3"/>
<dbReference type="RefSeq" id="XP_029237105.1">
    <property type="nucleotide sequence ID" value="XM_029383112.1"/>
</dbReference>
<evidence type="ECO:0000313" key="3">
    <source>
        <dbReference type="Proteomes" id="UP000283634"/>
    </source>
</evidence>
<proteinExistence type="predicted"/>
<dbReference type="EMBL" id="MKGL01000220">
    <property type="protein sequence ID" value="RNF02746.1"/>
    <property type="molecule type" value="Genomic_DNA"/>
</dbReference>
<dbReference type="OrthoDB" id="10309609at2759"/>
<gene>
    <name evidence="2" type="ORF">TraAM80_06260</name>
</gene>
<evidence type="ECO:0000256" key="1">
    <source>
        <dbReference type="SAM" id="MobiDB-lite"/>
    </source>
</evidence>
<organism evidence="2 3">
    <name type="scientific">Trypanosoma rangeli</name>
    <dbReference type="NCBI Taxonomy" id="5698"/>
    <lineage>
        <taxon>Eukaryota</taxon>
        <taxon>Discoba</taxon>
        <taxon>Euglenozoa</taxon>
        <taxon>Kinetoplastea</taxon>
        <taxon>Metakinetoplastina</taxon>
        <taxon>Trypanosomatida</taxon>
        <taxon>Trypanosomatidae</taxon>
        <taxon>Trypanosoma</taxon>
        <taxon>Herpetosoma</taxon>
    </lineage>
</organism>
<accession>A0A422NBD3</accession>
<protein>
    <submittedName>
        <fullName evidence="2">Uncharacterized protein</fullName>
    </submittedName>
</protein>
<evidence type="ECO:0000313" key="2">
    <source>
        <dbReference type="EMBL" id="RNF02746.1"/>
    </source>
</evidence>
<dbReference type="Proteomes" id="UP000283634">
    <property type="component" value="Unassembled WGS sequence"/>
</dbReference>